<sequence length="184" mass="20871">MARRMNSIRKEEETLVIFESRRPGFNPLERRWWLAKETAAETIPYAYDLLPVGVLAQYWDCLWPPTLMVVGTKTEKDRSLLPAYEAANPAVLRADERFCRGLRSAGSFGARGSKVALTKTRDGQKRCIRAKWYIPLSELQPNINKAFAGANYVQSGPNTALRPPNLPRTSFLTPPLLRRGRCHV</sequence>
<proteinExistence type="predicted"/>
<comment type="caution">
    <text evidence="1">The sequence shown here is derived from an EMBL/GenBank/DDBJ whole genome shotgun (WGS) entry which is preliminary data.</text>
</comment>
<dbReference type="AlphaFoldDB" id="A0A9P5PKB0"/>
<keyword evidence="2" id="KW-1185">Reference proteome</keyword>
<dbReference type="EMBL" id="JADNRY010000143">
    <property type="protein sequence ID" value="KAF9063560.1"/>
    <property type="molecule type" value="Genomic_DNA"/>
</dbReference>
<gene>
    <name evidence="1" type="ORF">BDP27DRAFT_1367890</name>
</gene>
<evidence type="ECO:0000313" key="2">
    <source>
        <dbReference type="Proteomes" id="UP000772434"/>
    </source>
</evidence>
<name>A0A9P5PKB0_9AGAR</name>
<protein>
    <submittedName>
        <fullName evidence="1">Uncharacterized protein</fullName>
    </submittedName>
</protein>
<dbReference type="Proteomes" id="UP000772434">
    <property type="component" value="Unassembled WGS sequence"/>
</dbReference>
<accession>A0A9P5PKB0</accession>
<reference evidence="1" key="1">
    <citation type="submission" date="2020-11" db="EMBL/GenBank/DDBJ databases">
        <authorList>
            <consortium name="DOE Joint Genome Institute"/>
            <person name="Ahrendt S."/>
            <person name="Riley R."/>
            <person name="Andreopoulos W."/>
            <person name="Labutti K."/>
            <person name="Pangilinan J."/>
            <person name="Ruiz-Duenas F.J."/>
            <person name="Barrasa J.M."/>
            <person name="Sanchez-Garcia M."/>
            <person name="Camarero S."/>
            <person name="Miyauchi S."/>
            <person name="Serrano A."/>
            <person name="Linde D."/>
            <person name="Babiker R."/>
            <person name="Drula E."/>
            <person name="Ayuso-Fernandez I."/>
            <person name="Pacheco R."/>
            <person name="Padilla G."/>
            <person name="Ferreira P."/>
            <person name="Barriuso J."/>
            <person name="Kellner H."/>
            <person name="Castanera R."/>
            <person name="Alfaro M."/>
            <person name="Ramirez L."/>
            <person name="Pisabarro A.G."/>
            <person name="Kuo A."/>
            <person name="Tritt A."/>
            <person name="Lipzen A."/>
            <person name="He G."/>
            <person name="Yan M."/>
            <person name="Ng V."/>
            <person name="Cullen D."/>
            <person name="Martin F."/>
            <person name="Rosso M.-N."/>
            <person name="Henrissat B."/>
            <person name="Hibbett D."/>
            <person name="Martinez A.T."/>
            <person name="Grigoriev I.V."/>
        </authorList>
    </citation>
    <scope>NUCLEOTIDE SEQUENCE</scope>
    <source>
        <strain evidence="1">AH 40177</strain>
    </source>
</reference>
<organism evidence="1 2">
    <name type="scientific">Rhodocollybia butyracea</name>
    <dbReference type="NCBI Taxonomy" id="206335"/>
    <lineage>
        <taxon>Eukaryota</taxon>
        <taxon>Fungi</taxon>
        <taxon>Dikarya</taxon>
        <taxon>Basidiomycota</taxon>
        <taxon>Agaricomycotina</taxon>
        <taxon>Agaricomycetes</taxon>
        <taxon>Agaricomycetidae</taxon>
        <taxon>Agaricales</taxon>
        <taxon>Marasmiineae</taxon>
        <taxon>Omphalotaceae</taxon>
        <taxon>Rhodocollybia</taxon>
    </lineage>
</organism>
<evidence type="ECO:0000313" key="1">
    <source>
        <dbReference type="EMBL" id="KAF9063560.1"/>
    </source>
</evidence>